<feature type="domain" description="Type II secretion system protein GspF" evidence="9">
    <location>
        <begin position="295"/>
        <end position="409"/>
    </location>
</feature>
<dbReference type="InterPro" id="IPR056569">
    <property type="entry name" value="ArlJ-like"/>
</dbReference>
<feature type="region of interest" description="Disordered" evidence="7">
    <location>
        <begin position="1"/>
        <end position="93"/>
    </location>
</feature>
<feature type="compositionally biased region" description="Basic residues" evidence="7">
    <location>
        <begin position="73"/>
        <end position="92"/>
    </location>
</feature>
<dbReference type="PANTHER" id="PTHR35402">
    <property type="entry name" value="INTEGRAL MEMBRANE PROTEIN-RELATED"/>
    <property type="match status" value="1"/>
</dbReference>
<feature type="transmembrane region" description="Helical" evidence="8">
    <location>
        <begin position="256"/>
        <end position="275"/>
    </location>
</feature>
<keyword evidence="5 8" id="KW-0472">Membrane</keyword>
<organism evidence="10">
    <name type="scientific">mine drainage metagenome</name>
    <dbReference type="NCBI Taxonomy" id="410659"/>
    <lineage>
        <taxon>unclassified sequences</taxon>
        <taxon>metagenomes</taxon>
        <taxon>ecological metagenomes</taxon>
    </lineage>
</organism>
<evidence type="ECO:0000256" key="2">
    <source>
        <dbReference type="ARBA" id="ARBA00022475"/>
    </source>
</evidence>
<evidence type="ECO:0000256" key="4">
    <source>
        <dbReference type="ARBA" id="ARBA00022989"/>
    </source>
</evidence>
<keyword evidence="6" id="KW-0175">Coiled coil</keyword>
<sequence>MKPLLDSGHEPPKEDVGELIPQSAPETEPANEPLPTEPEAGLFNGPLVKNDDTATTAPEESAAATENVVSAKKISREKKKAAKVETKKKKKAKEQAIEKVGLPAKTDTEAVKTTESEKKGKGFSIFRFSKKNESIQRAKEEIEENQRRLFGARKRPDQVSIQKMTRTISRKSQFVEQTTTMPKVPGYMKVSLTLFRDYYTLRPVNVKLEESLRKSKMPYSPIQYMSMVTFFSLIAAFVGMIVLGAAYYFIGTLALFGVPIVVIAAIMIYSLGTALPSSAISKRRKNIDTRLPMALAYIATMASADVPIENIMYELGKSPQYGEISKEARTISASSRLFGNDIVTALREESKYSPSLKFAEFLSGITSTVTSGGNLKDYFTMKAKQFQSELSTLIKQNSESVGVLAESYVT</sequence>
<dbReference type="AlphaFoldDB" id="T1AIM5"/>
<reference evidence="10" key="1">
    <citation type="submission" date="2013-08" db="EMBL/GenBank/DDBJ databases">
        <authorList>
            <person name="Mendez C."/>
            <person name="Richter M."/>
            <person name="Ferrer M."/>
            <person name="Sanchez J."/>
        </authorList>
    </citation>
    <scope>NUCLEOTIDE SEQUENCE</scope>
</reference>
<proteinExistence type="predicted"/>
<evidence type="ECO:0000256" key="3">
    <source>
        <dbReference type="ARBA" id="ARBA00022692"/>
    </source>
</evidence>
<protein>
    <submittedName>
        <fullName evidence="10">Type II secretion system protein</fullName>
    </submittedName>
</protein>
<dbReference type="EMBL" id="AUZZ01002471">
    <property type="protein sequence ID" value="EQD60366.1"/>
    <property type="molecule type" value="Genomic_DNA"/>
</dbReference>
<reference evidence="10" key="2">
    <citation type="journal article" date="2014" name="ISME J.">
        <title>Microbial stratification in low pH oxic and suboxic macroscopic growths along an acid mine drainage.</title>
        <authorList>
            <person name="Mendez-Garcia C."/>
            <person name="Mesa V."/>
            <person name="Sprenger R.R."/>
            <person name="Richter M."/>
            <person name="Diez M.S."/>
            <person name="Solano J."/>
            <person name="Bargiela R."/>
            <person name="Golyshina O.V."/>
            <person name="Manteca A."/>
            <person name="Ramos J.L."/>
            <person name="Gallego J.R."/>
            <person name="Llorente I."/>
            <person name="Martins Dos Santos V.A."/>
            <person name="Jensen O.N."/>
            <person name="Pelaez A.I."/>
            <person name="Sanchez J."/>
            <person name="Ferrer M."/>
        </authorList>
    </citation>
    <scope>NUCLEOTIDE SEQUENCE</scope>
</reference>
<feature type="non-terminal residue" evidence="10">
    <location>
        <position position="410"/>
    </location>
</feature>
<gene>
    <name evidence="10" type="ORF">B2A_03712</name>
</gene>
<comment type="subcellular location">
    <subcellularLocation>
        <location evidence="1">Cell membrane</location>
        <topology evidence="1">Multi-pass membrane protein</topology>
    </subcellularLocation>
</comment>
<evidence type="ECO:0000313" key="10">
    <source>
        <dbReference type="EMBL" id="EQD60366.1"/>
    </source>
</evidence>
<feature type="coiled-coil region" evidence="6">
    <location>
        <begin position="128"/>
        <end position="155"/>
    </location>
</feature>
<feature type="compositionally biased region" description="Basic and acidic residues" evidence="7">
    <location>
        <begin position="7"/>
        <end position="16"/>
    </location>
</feature>
<feature type="transmembrane region" description="Helical" evidence="8">
    <location>
        <begin position="224"/>
        <end position="250"/>
    </location>
</feature>
<dbReference type="PANTHER" id="PTHR35402:SF1">
    <property type="entry name" value="TYPE II SECRETION SYSTEM PROTEIN GSPF DOMAIN-CONTAINING PROTEIN"/>
    <property type="match status" value="1"/>
</dbReference>
<evidence type="ECO:0000256" key="1">
    <source>
        <dbReference type="ARBA" id="ARBA00004651"/>
    </source>
</evidence>
<keyword evidence="3 8" id="KW-0812">Transmembrane</keyword>
<evidence type="ECO:0000256" key="7">
    <source>
        <dbReference type="SAM" id="MobiDB-lite"/>
    </source>
</evidence>
<name>T1AIM5_9ZZZZ</name>
<evidence type="ECO:0000256" key="6">
    <source>
        <dbReference type="SAM" id="Coils"/>
    </source>
</evidence>
<dbReference type="InterPro" id="IPR018076">
    <property type="entry name" value="T2SS_GspF_dom"/>
</dbReference>
<evidence type="ECO:0000256" key="5">
    <source>
        <dbReference type="ARBA" id="ARBA00023136"/>
    </source>
</evidence>
<keyword evidence="4 8" id="KW-1133">Transmembrane helix</keyword>
<accession>T1AIM5</accession>
<feature type="compositionally biased region" description="Low complexity" evidence="7">
    <location>
        <begin position="53"/>
        <end position="66"/>
    </location>
</feature>
<dbReference type="GO" id="GO:0005886">
    <property type="term" value="C:plasma membrane"/>
    <property type="evidence" value="ECO:0007669"/>
    <property type="project" value="UniProtKB-SubCell"/>
</dbReference>
<dbReference type="Pfam" id="PF00482">
    <property type="entry name" value="T2SSF"/>
    <property type="match status" value="1"/>
</dbReference>
<keyword evidence="2" id="KW-1003">Cell membrane</keyword>
<comment type="caution">
    <text evidence="10">The sequence shown here is derived from an EMBL/GenBank/DDBJ whole genome shotgun (WGS) entry which is preliminary data.</text>
</comment>
<evidence type="ECO:0000259" key="9">
    <source>
        <dbReference type="Pfam" id="PF00482"/>
    </source>
</evidence>
<evidence type="ECO:0000256" key="8">
    <source>
        <dbReference type="SAM" id="Phobius"/>
    </source>
</evidence>